<dbReference type="OrthoDB" id="907209at2759"/>
<comment type="caution">
    <text evidence="2">The sequence shown here is derived from an EMBL/GenBank/DDBJ whole genome shotgun (WGS) entry which is preliminary data.</text>
</comment>
<accession>A0A8S0UPD5</accession>
<dbReference type="EMBL" id="CACTIH010009039">
    <property type="protein sequence ID" value="CAA3020475.1"/>
    <property type="molecule type" value="Genomic_DNA"/>
</dbReference>
<dbReference type="AlphaFoldDB" id="A0A8S0UPD5"/>
<reference evidence="2 3" key="1">
    <citation type="submission" date="2019-12" db="EMBL/GenBank/DDBJ databases">
        <authorList>
            <person name="Alioto T."/>
            <person name="Alioto T."/>
            <person name="Gomez Garrido J."/>
        </authorList>
    </citation>
    <scope>NUCLEOTIDE SEQUENCE [LARGE SCALE GENOMIC DNA]</scope>
</reference>
<evidence type="ECO:0000256" key="1">
    <source>
        <dbReference type="SAM" id="MobiDB-lite"/>
    </source>
</evidence>
<dbReference type="Proteomes" id="UP000594638">
    <property type="component" value="Unassembled WGS sequence"/>
</dbReference>
<dbReference type="Gramene" id="OE9A039882T1">
    <property type="protein sequence ID" value="OE9A039882C1"/>
    <property type="gene ID" value="OE9A039882"/>
</dbReference>
<name>A0A8S0UPD5_OLEEU</name>
<protein>
    <submittedName>
        <fullName evidence="2">F-box kelch-repeat OR23</fullName>
    </submittedName>
</protein>
<evidence type="ECO:0000313" key="2">
    <source>
        <dbReference type="EMBL" id="CAA3020475.1"/>
    </source>
</evidence>
<evidence type="ECO:0000313" key="3">
    <source>
        <dbReference type="Proteomes" id="UP000594638"/>
    </source>
</evidence>
<proteinExistence type="predicted"/>
<gene>
    <name evidence="2" type="ORF">OLEA9_A039882</name>
</gene>
<feature type="region of interest" description="Disordered" evidence="1">
    <location>
        <begin position="64"/>
        <end position="88"/>
    </location>
</feature>
<sequence>MPKKASDDSSVGFVSLDGELYLLSLLNGNDSPESRRSRQHKSLMTILVFIKRCLREHVIEQTRTVRPPSPNGCTWVGSSGGRPCRSSVSEKNFAGHIMAAPPPPPPLAADNAYPEQRVQFGMASDRI</sequence>
<keyword evidence="3" id="KW-1185">Reference proteome</keyword>
<organism evidence="2 3">
    <name type="scientific">Olea europaea subsp. europaea</name>
    <dbReference type="NCBI Taxonomy" id="158383"/>
    <lineage>
        <taxon>Eukaryota</taxon>
        <taxon>Viridiplantae</taxon>
        <taxon>Streptophyta</taxon>
        <taxon>Embryophyta</taxon>
        <taxon>Tracheophyta</taxon>
        <taxon>Spermatophyta</taxon>
        <taxon>Magnoliopsida</taxon>
        <taxon>eudicotyledons</taxon>
        <taxon>Gunneridae</taxon>
        <taxon>Pentapetalae</taxon>
        <taxon>asterids</taxon>
        <taxon>lamiids</taxon>
        <taxon>Lamiales</taxon>
        <taxon>Oleaceae</taxon>
        <taxon>Oleeae</taxon>
        <taxon>Olea</taxon>
    </lineage>
</organism>